<keyword evidence="5" id="KW-1185">Reference proteome</keyword>
<accession>A0A5N6PW85</accession>
<dbReference type="Proteomes" id="UP000326396">
    <property type="component" value="Linkage Group LG10"/>
</dbReference>
<name>A0A5N6PW85_9ASTR</name>
<dbReference type="CDD" id="cd23509">
    <property type="entry name" value="Gnk2-like"/>
    <property type="match status" value="2"/>
</dbReference>
<dbReference type="FunFam" id="3.30.430.20:FF:000002">
    <property type="entry name" value="Cysteine-rich receptor-like protein kinase 10"/>
    <property type="match status" value="1"/>
</dbReference>
<dbReference type="Pfam" id="PF01657">
    <property type="entry name" value="Stress-antifung"/>
    <property type="match status" value="2"/>
</dbReference>
<dbReference type="InterPro" id="IPR002902">
    <property type="entry name" value="GNK2"/>
</dbReference>
<keyword evidence="1" id="KW-0732">Signal</keyword>
<evidence type="ECO:0000259" key="3">
    <source>
        <dbReference type="PROSITE" id="PS51473"/>
    </source>
</evidence>
<dbReference type="PANTHER" id="PTHR32099:SF99">
    <property type="entry name" value="GNK2-LIKE DOMAIN-CONTAINING PROTEIN"/>
    <property type="match status" value="1"/>
</dbReference>
<dbReference type="OrthoDB" id="1909574at2759"/>
<dbReference type="PANTHER" id="PTHR32099">
    <property type="entry name" value="CYSTEINE-RICH REPEAT SECRETORY PROTEIN"/>
    <property type="match status" value="1"/>
</dbReference>
<organism evidence="4 5">
    <name type="scientific">Mikania micrantha</name>
    <name type="common">bitter vine</name>
    <dbReference type="NCBI Taxonomy" id="192012"/>
    <lineage>
        <taxon>Eukaryota</taxon>
        <taxon>Viridiplantae</taxon>
        <taxon>Streptophyta</taxon>
        <taxon>Embryophyta</taxon>
        <taxon>Tracheophyta</taxon>
        <taxon>Spermatophyta</taxon>
        <taxon>Magnoliopsida</taxon>
        <taxon>eudicotyledons</taxon>
        <taxon>Gunneridae</taxon>
        <taxon>Pentapetalae</taxon>
        <taxon>asterids</taxon>
        <taxon>campanulids</taxon>
        <taxon>Asterales</taxon>
        <taxon>Asteraceae</taxon>
        <taxon>Asteroideae</taxon>
        <taxon>Heliantheae alliance</taxon>
        <taxon>Eupatorieae</taxon>
        <taxon>Mikania</taxon>
    </lineage>
</organism>
<evidence type="ECO:0000313" key="4">
    <source>
        <dbReference type="EMBL" id="KAD7117317.1"/>
    </source>
</evidence>
<feature type="domain" description="Gnk2-homologous" evidence="3">
    <location>
        <begin position="66"/>
        <end position="172"/>
    </location>
</feature>
<evidence type="ECO:0000256" key="2">
    <source>
        <dbReference type="ARBA" id="ARBA00022737"/>
    </source>
</evidence>
<dbReference type="Gene3D" id="3.30.430.20">
    <property type="entry name" value="Gnk2 domain, C-X8-C-X2-C motif"/>
    <property type="match status" value="2"/>
</dbReference>
<comment type="caution">
    <text evidence="4">The sequence shown here is derived from an EMBL/GenBank/DDBJ whole genome shotgun (WGS) entry which is preliminary data.</text>
</comment>
<feature type="domain" description="Gnk2-homologous" evidence="3">
    <location>
        <begin position="1"/>
        <end position="60"/>
    </location>
</feature>
<proteinExistence type="predicted"/>
<dbReference type="EMBL" id="SZYD01000002">
    <property type="protein sequence ID" value="KAD7117317.1"/>
    <property type="molecule type" value="Genomic_DNA"/>
</dbReference>
<keyword evidence="2" id="KW-0677">Repeat</keyword>
<reference evidence="4 5" key="1">
    <citation type="submission" date="2019-05" db="EMBL/GenBank/DDBJ databases">
        <title>Mikania micrantha, genome provides insights into the molecular mechanism of rapid growth.</title>
        <authorList>
            <person name="Liu B."/>
        </authorList>
    </citation>
    <scope>NUCLEOTIDE SEQUENCE [LARGE SCALE GENOMIC DNA]</scope>
    <source>
        <strain evidence="4">NLD-2019</strain>
        <tissue evidence="4">Leaf</tissue>
    </source>
</reference>
<gene>
    <name evidence="4" type="ORF">E3N88_04585</name>
</gene>
<protein>
    <recommendedName>
        <fullName evidence="3">Gnk2-homologous domain-containing protein</fullName>
    </recommendedName>
</protein>
<dbReference type="PROSITE" id="PS51473">
    <property type="entry name" value="GNK2"/>
    <property type="match status" value="2"/>
</dbReference>
<dbReference type="AlphaFoldDB" id="A0A5N6PW85"/>
<evidence type="ECO:0000313" key="5">
    <source>
        <dbReference type="Proteomes" id="UP000326396"/>
    </source>
</evidence>
<sequence>MGQGNDMVHSFALCRGDVNPDACRSCLNDSIVKLGQLCPNQKGALGYYDNCLIRYSDKVIMGMTQVEFYTYLANSQNATDIAGFNDALGPLLRELRLAAAAGGSVRKFNSGSTAGPGFSSIYGLVQCTPDLSEQQCSDCLEDVINQILRLMNGRIGGRVLIPTLVKRNNQKC</sequence>
<evidence type="ECO:0000256" key="1">
    <source>
        <dbReference type="ARBA" id="ARBA00022729"/>
    </source>
</evidence>
<dbReference type="InterPro" id="IPR038408">
    <property type="entry name" value="GNK2_sf"/>
</dbReference>